<keyword evidence="1" id="KW-1133">Transmembrane helix</keyword>
<name>A0A5N5GNR9_9ROSA</name>
<sequence length="140" mass="15547">MKLTIFNEFRDLFYREKSFKYLLFIATVSILCVHPYSDLQPYNLLRLCVDSSGFTGSGVSNTTTFFLLSAFFGSVVRGSPRNSSRQLASLVWLLAILTVWLCTSSRLEFDVAFGEVLLDCARGIGRLGMTSGGEGDGRSF</sequence>
<keyword evidence="1" id="KW-0812">Transmembrane</keyword>
<reference evidence="2 3" key="3">
    <citation type="submission" date="2019-11" db="EMBL/GenBank/DDBJ databases">
        <title>A de novo genome assembly of a pear dwarfing rootstock.</title>
        <authorList>
            <person name="Wang F."/>
            <person name="Wang J."/>
            <person name="Li S."/>
            <person name="Zhang Y."/>
            <person name="Fang M."/>
            <person name="Ma L."/>
            <person name="Zhao Y."/>
            <person name="Jiang S."/>
        </authorList>
    </citation>
    <scope>NUCLEOTIDE SEQUENCE [LARGE SCALE GENOMIC DNA]</scope>
    <source>
        <strain evidence="2">S2</strain>
        <tissue evidence="2">Leaf</tissue>
    </source>
</reference>
<feature type="transmembrane region" description="Helical" evidence="1">
    <location>
        <begin position="57"/>
        <end position="75"/>
    </location>
</feature>
<evidence type="ECO:0000313" key="2">
    <source>
        <dbReference type="EMBL" id="KAB2617246.1"/>
    </source>
</evidence>
<dbReference type="AlphaFoldDB" id="A0A5N5GNR9"/>
<proteinExistence type="predicted"/>
<organism evidence="2 3">
    <name type="scientific">Pyrus ussuriensis x Pyrus communis</name>
    <dbReference type="NCBI Taxonomy" id="2448454"/>
    <lineage>
        <taxon>Eukaryota</taxon>
        <taxon>Viridiplantae</taxon>
        <taxon>Streptophyta</taxon>
        <taxon>Embryophyta</taxon>
        <taxon>Tracheophyta</taxon>
        <taxon>Spermatophyta</taxon>
        <taxon>Magnoliopsida</taxon>
        <taxon>eudicotyledons</taxon>
        <taxon>Gunneridae</taxon>
        <taxon>Pentapetalae</taxon>
        <taxon>rosids</taxon>
        <taxon>fabids</taxon>
        <taxon>Rosales</taxon>
        <taxon>Rosaceae</taxon>
        <taxon>Amygdaloideae</taxon>
        <taxon>Maleae</taxon>
        <taxon>Pyrus</taxon>
    </lineage>
</organism>
<feature type="transmembrane region" description="Helical" evidence="1">
    <location>
        <begin position="21"/>
        <end position="37"/>
    </location>
</feature>
<evidence type="ECO:0000313" key="3">
    <source>
        <dbReference type="Proteomes" id="UP000327157"/>
    </source>
</evidence>
<protein>
    <recommendedName>
        <fullName evidence="4">Transmembrane protein</fullName>
    </recommendedName>
</protein>
<gene>
    <name evidence="2" type="ORF">D8674_013115</name>
</gene>
<keyword evidence="1" id="KW-0472">Membrane</keyword>
<dbReference type="Proteomes" id="UP000327157">
    <property type="component" value="Chromosome 15"/>
</dbReference>
<keyword evidence="3" id="KW-1185">Reference proteome</keyword>
<evidence type="ECO:0008006" key="4">
    <source>
        <dbReference type="Google" id="ProtNLM"/>
    </source>
</evidence>
<evidence type="ECO:0000256" key="1">
    <source>
        <dbReference type="SAM" id="Phobius"/>
    </source>
</evidence>
<reference evidence="2 3" key="1">
    <citation type="submission" date="2019-09" db="EMBL/GenBank/DDBJ databases">
        <authorList>
            <person name="Ou C."/>
        </authorList>
    </citation>
    <scope>NUCLEOTIDE SEQUENCE [LARGE SCALE GENOMIC DNA]</scope>
    <source>
        <strain evidence="2">S2</strain>
        <tissue evidence="2">Leaf</tissue>
    </source>
</reference>
<reference evidence="3" key="2">
    <citation type="submission" date="2019-10" db="EMBL/GenBank/DDBJ databases">
        <title>A de novo genome assembly of a pear dwarfing rootstock.</title>
        <authorList>
            <person name="Wang F."/>
            <person name="Wang J."/>
            <person name="Li S."/>
            <person name="Zhang Y."/>
            <person name="Fang M."/>
            <person name="Ma L."/>
            <person name="Zhao Y."/>
            <person name="Jiang S."/>
        </authorList>
    </citation>
    <scope>NUCLEOTIDE SEQUENCE [LARGE SCALE GENOMIC DNA]</scope>
</reference>
<comment type="caution">
    <text evidence="2">The sequence shown here is derived from an EMBL/GenBank/DDBJ whole genome shotgun (WGS) entry which is preliminary data.</text>
</comment>
<dbReference type="EMBL" id="SMOL01000401">
    <property type="protein sequence ID" value="KAB2617246.1"/>
    <property type="molecule type" value="Genomic_DNA"/>
</dbReference>
<feature type="transmembrane region" description="Helical" evidence="1">
    <location>
        <begin position="87"/>
        <end position="107"/>
    </location>
</feature>
<accession>A0A5N5GNR9</accession>